<proteinExistence type="predicted"/>
<gene>
    <name evidence="2" type="ORF">LNINA_LOCUS1928</name>
</gene>
<protein>
    <submittedName>
        <fullName evidence="2">Uncharacterized protein</fullName>
    </submittedName>
</protein>
<organism evidence="2 3">
    <name type="scientific">Leptosia nina</name>
    <dbReference type="NCBI Taxonomy" id="320188"/>
    <lineage>
        <taxon>Eukaryota</taxon>
        <taxon>Metazoa</taxon>
        <taxon>Ecdysozoa</taxon>
        <taxon>Arthropoda</taxon>
        <taxon>Hexapoda</taxon>
        <taxon>Insecta</taxon>
        <taxon>Pterygota</taxon>
        <taxon>Neoptera</taxon>
        <taxon>Endopterygota</taxon>
        <taxon>Lepidoptera</taxon>
        <taxon>Glossata</taxon>
        <taxon>Ditrysia</taxon>
        <taxon>Papilionoidea</taxon>
        <taxon>Pieridae</taxon>
        <taxon>Pierinae</taxon>
        <taxon>Leptosia</taxon>
    </lineage>
</organism>
<feature type="compositionally biased region" description="Polar residues" evidence="1">
    <location>
        <begin position="53"/>
        <end position="67"/>
    </location>
</feature>
<evidence type="ECO:0000256" key="1">
    <source>
        <dbReference type="SAM" id="MobiDB-lite"/>
    </source>
</evidence>
<keyword evidence="3" id="KW-1185">Reference proteome</keyword>
<feature type="compositionally biased region" description="Pro residues" evidence="1">
    <location>
        <begin position="81"/>
        <end position="91"/>
    </location>
</feature>
<accession>A0AAV1IXY4</accession>
<name>A0AAV1IXY4_9NEOP</name>
<reference evidence="2 3" key="1">
    <citation type="submission" date="2023-11" db="EMBL/GenBank/DDBJ databases">
        <authorList>
            <person name="Okamura Y."/>
        </authorList>
    </citation>
    <scope>NUCLEOTIDE SEQUENCE [LARGE SCALE GENOMIC DNA]</scope>
</reference>
<evidence type="ECO:0000313" key="3">
    <source>
        <dbReference type="Proteomes" id="UP001497472"/>
    </source>
</evidence>
<dbReference type="Proteomes" id="UP001497472">
    <property type="component" value="Unassembled WGS sequence"/>
</dbReference>
<evidence type="ECO:0000313" key="2">
    <source>
        <dbReference type="EMBL" id="CAK1541988.1"/>
    </source>
</evidence>
<sequence length="104" mass="11421">MRARTLPAADVLSDVQDNIHGSMPARDCHYIDTEARNRRSLYHPLPPPKTYREQSGQGACHQHSSASPEEAGGRRTGAREPLPPPSRPLPPSHRHSAPGNQDCN</sequence>
<dbReference type="AlphaFoldDB" id="A0AAV1IXY4"/>
<dbReference type="EMBL" id="CAVLEF010000003">
    <property type="protein sequence ID" value="CAK1541988.1"/>
    <property type="molecule type" value="Genomic_DNA"/>
</dbReference>
<comment type="caution">
    <text evidence="2">The sequence shown here is derived from an EMBL/GenBank/DDBJ whole genome shotgun (WGS) entry which is preliminary data.</text>
</comment>
<feature type="region of interest" description="Disordered" evidence="1">
    <location>
        <begin position="39"/>
        <end position="104"/>
    </location>
</feature>